<dbReference type="Pfam" id="PF00335">
    <property type="entry name" value="Tetraspanin"/>
    <property type="match status" value="1"/>
</dbReference>
<organism evidence="6 7">
    <name type="scientific">Exocentrus adspersus</name>
    <dbReference type="NCBI Taxonomy" id="1586481"/>
    <lineage>
        <taxon>Eukaryota</taxon>
        <taxon>Metazoa</taxon>
        <taxon>Ecdysozoa</taxon>
        <taxon>Arthropoda</taxon>
        <taxon>Hexapoda</taxon>
        <taxon>Insecta</taxon>
        <taxon>Pterygota</taxon>
        <taxon>Neoptera</taxon>
        <taxon>Endopterygota</taxon>
        <taxon>Coleoptera</taxon>
        <taxon>Polyphaga</taxon>
        <taxon>Cucujiformia</taxon>
        <taxon>Chrysomeloidea</taxon>
        <taxon>Cerambycidae</taxon>
        <taxon>Lamiinae</taxon>
        <taxon>Acanthocinini</taxon>
        <taxon>Exocentrus</taxon>
    </lineage>
</organism>
<name>A0AAV8W834_9CUCU</name>
<dbReference type="Proteomes" id="UP001159042">
    <property type="component" value="Unassembled WGS sequence"/>
</dbReference>
<evidence type="ECO:0000313" key="6">
    <source>
        <dbReference type="EMBL" id="KAJ8922825.1"/>
    </source>
</evidence>
<dbReference type="SUPFAM" id="SSF48652">
    <property type="entry name" value="Tetraspanin"/>
    <property type="match status" value="1"/>
</dbReference>
<evidence type="ECO:0000256" key="3">
    <source>
        <dbReference type="ARBA" id="ARBA00022989"/>
    </source>
</evidence>
<dbReference type="InterPro" id="IPR018499">
    <property type="entry name" value="Tetraspanin/Peripherin"/>
</dbReference>
<evidence type="ECO:0000313" key="7">
    <source>
        <dbReference type="Proteomes" id="UP001159042"/>
    </source>
</evidence>
<comment type="subcellular location">
    <subcellularLocation>
        <location evidence="1">Membrane</location>
        <topology evidence="1">Multi-pass membrane protein</topology>
    </subcellularLocation>
</comment>
<feature type="transmembrane region" description="Helical" evidence="5">
    <location>
        <begin position="41"/>
        <end position="63"/>
    </location>
</feature>
<sequence length="251" mass="28574">MLKKSLSSDSWVFPWLTKNKENRLTTVPQSQSGRNVTLTSFMLCFESVWLLTGGLILLGVSIWSLVRKIPYSYLIDIKVDVPYFAIPASFLCFPCFWISMSIHNKRKKYEFLHLLILLLVISMALLIAGTSLSFIYLSRISLNSTASTMITTLNAQDLNISLQITFLESETNVHYATGWEKMQSQLRCCGISSYVDWGNLKRPLPDSCCKNPSCTERSVNQRGCLDCLSRDLTWHQNVLNSQCYMVLVVQV</sequence>
<evidence type="ECO:0000256" key="2">
    <source>
        <dbReference type="ARBA" id="ARBA00022692"/>
    </source>
</evidence>
<keyword evidence="3 5" id="KW-1133">Transmembrane helix</keyword>
<dbReference type="InterPro" id="IPR008952">
    <property type="entry name" value="Tetraspanin_EC2_sf"/>
</dbReference>
<evidence type="ECO:0000256" key="1">
    <source>
        <dbReference type="ARBA" id="ARBA00004141"/>
    </source>
</evidence>
<accession>A0AAV8W834</accession>
<evidence type="ECO:0000256" key="5">
    <source>
        <dbReference type="SAM" id="Phobius"/>
    </source>
</evidence>
<dbReference type="Gene3D" id="1.10.1450.10">
    <property type="entry name" value="Tetraspanin"/>
    <property type="match status" value="1"/>
</dbReference>
<comment type="caution">
    <text evidence="6">The sequence shown here is derived from an EMBL/GenBank/DDBJ whole genome shotgun (WGS) entry which is preliminary data.</text>
</comment>
<dbReference type="AlphaFoldDB" id="A0AAV8W834"/>
<dbReference type="EMBL" id="JANEYG010000006">
    <property type="protein sequence ID" value="KAJ8922825.1"/>
    <property type="molecule type" value="Genomic_DNA"/>
</dbReference>
<gene>
    <name evidence="6" type="ORF">NQ315_007860</name>
</gene>
<feature type="transmembrane region" description="Helical" evidence="5">
    <location>
        <begin position="114"/>
        <end position="137"/>
    </location>
</feature>
<dbReference type="CDD" id="cd03127">
    <property type="entry name" value="tetraspanin_LEL"/>
    <property type="match status" value="1"/>
</dbReference>
<proteinExistence type="predicted"/>
<dbReference type="GO" id="GO:0016020">
    <property type="term" value="C:membrane"/>
    <property type="evidence" value="ECO:0007669"/>
    <property type="project" value="UniProtKB-SubCell"/>
</dbReference>
<protein>
    <submittedName>
        <fullName evidence="6">Uncharacterized protein</fullName>
    </submittedName>
</protein>
<keyword evidence="7" id="KW-1185">Reference proteome</keyword>
<keyword evidence="2 5" id="KW-0812">Transmembrane</keyword>
<feature type="transmembrane region" description="Helical" evidence="5">
    <location>
        <begin position="83"/>
        <end position="102"/>
    </location>
</feature>
<keyword evidence="4 5" id="KW-0472">Membrane</keyword>
<reference evidence="6 7" key="1">
    <citation type="journal article" date="2023" name="Insect Mol. Biol.">
        <title>Genome sequencing provides insights into the evolution of gene families encoding plant cell wall-degrading enzymes in longhorned beetles.</title>
        <authorList>
            <person name="Shin N.R."/>
            <person name="Okamura Y."/>
            <person name="Kirsch R."/>
            <person name="Pauchet Y."/>
        </authorList>
    </citation>
    <scope>NUCLEOTIDE SEQUENCE [LARGE SCALE GENOMIC DNA]</scope>
    <source>
        <strain evidence="6">EAD_L_NR</strain>
    </source>
</reference>
<evidence type="ECO:0000256" key="4">
    <source>
        <dbReference type="ARBA" id="ARBA00023136"/>
    </source>
</evidence>